<sequence>MFCDIIEEEEEEKEEEEEEEKEEEDVEEEGENEKMIYNYENQLEELKKDISALVNLENMILAWESKDCFLNEIDNFTQIVKNEIAPSKSKFLEFSIMIQRIMNAKVKANFSKEFFCHIFDNFQTEIELYFKDLLIDRDYKCFKTNEIFLAEGVSHRINQFCSFATQFHNKTKKRLAMTEPYDAYNPIKLPFNYLENIYYSSSRKTSDQVITEIIIKDDIDGFIRFVSENETFDIFTYSYDSLILEIVNLYKKSYYKIDSRFDNVTLLDYSIYQGSLKIFKYLLMKKTPFTKLNAALFAICGGNIEIIGILENDLGIRYNEECLLWAIKFYNNDVVEYLIETHHIRCTSKAIVQSVKYANYPVLLQLLEDSNCLSTRICTNNDNEALLLKILETKNYDFLKFLVPSPHFDINTHVIKHVKYIGGFKSHYGDTALSWAISIQDIPLIKLILLRPDLKRKQQIYFAETCYHNGSEFISHEECQSLAFKTENKEIINLFLKKWPRLNPKDIAIKTINEDTGDREWIEYSEVIANIKNPEVIQLFRHKKILKNIKNS</sequence>
<dbReference type="SUPFAM" id="SSF48403">
    <property type="entry name" value="Ankyrin repeat"/>
    <property type="match status" value="1"/>
</dbReference>
<dbReference type="PANTHER" id="PTHR24159">
    <property type="match status" value="1"/>
</dbReference>
<evidence type="ECO:0000256" key="1">
    <source>
        <dbReference type="SAM" id="MobiDB-lite"/>
    </source>
</evidence>
<comment type="caution">
    <text evidence="3">The sequence shown here is derived from an EMBL/GenBank/DDBJ whole genome shotgun (WGS) entry which is preliminary data.</text>
</comment>
<dbReference type="RefSeq" id="XP_068358832.1">
    <property type="nucleotide sequence ID" value="XM_068492737.1"/>
</dbReference>
<gene>
    <name evidence="3" type="ORF">TRFO_05845</name>
</gene>
<accession>A0A1J4K4D1</accession>
<dbReference type="VEuPathDB" id="TrichDB:TRFO_05845"/>
<name>A0A1J4K4D1_9EUKA</name>
<evidence type="ECO:0000259" key="2">
    <source>
        <dbReference type="Pfam" id="PF11929"/>
    </source>
</evidence>
<dbReference type="Gene3D" id="1.25.40.20">
    <property type="entry name" value="Ankyrin repeat-containing domain"/>
    <property type="match status" value="1"/>
</dbReference>
<evidence type="ECO:0000313" key="4">
    <source>
        <dbReference type="Proteomes" id="UP000179807"/>
    </source>
</evidence>
<organism evidence="3 4">
    <name type="scientific">Tritrichomonas foetus</name>
    <dbReference type="NCBI Taxonomy" id="1144522"/>
    <lineage>
        <taxon>Eukaryota</taxon>
        <taxon>Metamonada</taxon>
        <taxon>Parabasalia</taxon>
        <taxon>Tritrichomonadida</taxon>
        <taxon>Tritrichomonadidae</taxon>
        <taxon>Tritrichomonas</taxon>
    </lineage>
</organism>
<evidence type="ECO:0000313" key="3">
    <source>
        <dbReference type="EMBL" id="OHT05696.1"/>
    </source>
</evidence>
<dbReference type="EMBL" id="MLAK01000749">
    <property type="protein sequence ID" value="OHT05696.1"/>
    <property type="molecule type" value="Genomic_DNA"/>
</dbReference>
<feature type="domain" description="DUF3447" evidence="2">
    <location>
        <begin position="296"/>
        <end position="362"/>
    </location>
</feature>
<proteinExistence type="predicted"/>
<reference evidence="3" key="1">
    <citation type="submission" date="2016-10" db="EMBL/GenBank/DDBJ databases">
        <authorList>
            <person name="Benchimol M."/>
            <person name="Almeida L.G."/>
            <person name="Vasconcelos A.T."/>
            <person name="Perreira-Neves A."/>
            <person name="Rosa I.A."/>
            <person name="Tasca T."/>
            <person name="Bogo M.R."/>
            <person name="de Souza W."/>
        </authorList>
    </citation>
    <scope>NUCLEOTIDE SEQUENCE [LARGE SCALE GENOMIC DNA]</scope>
    <source>
        <strain evidence="3">K</strain>
    </source>
</reference>
<dbReference type="InterPro" id="IPR036770">
    <property type="entry name" value="Ankyrin_rpt-contain_sf"/>
</dbReference>
<dbReference type="Proteomes" id="UP000179807">
    <property type="component" value="Unassembled WGS sequence"/>
</dbReference>
<dbReference type="Pfam" id="PF11929">
    <property type="entry name" value="DUF3447"/>
    <property type="match status" value="1"/>
</dbReference>
<dbReference type="AlphaFoldDB" id="A0A1J4K4D1"/>
<dbReference type="GeneID" id="94827441"/>
<dbReference type="InterPro" id="IPR020683">
    <property type="entry name" value="DUF3447"/>
</dbReference>
<dbReference type="SMART" id="SM00248">
    <property type="entry name" value="ANK"/>
    <property type="match status" value="3"/>
</dbReference>
<keyword evidence="4" id="KW-1185">Reference proteome</keyword>
<dbReference type="PANTHER" id="PTHR24159:SF5">
    <property type="entry name" value="ANK_REP_REGION DOMAIN-CONTAINING PROTEIN"/>
    <property type="match status" value="1"/>
</dbReference>
<dbReference type="InterPro" id="IPR002110">
    <property type="entry name" value="Ankyrin_rpt"/>
</dbReference>
<protein>
    <recommendedName>
        <fullName evidence="2">DUF3447 domain-containing protein</fullName>
    </recommendedName>
</protein>
<feature type="region of interest" description="Disordered" evidence="1">
    <location>
        <begin position="1"/>
        <end position="34"/>
    </location>
</feature>
<feature type="compositionally biased region" description="Acidic residues" evidence="1">
    <location>
        <begin position="1"/>
        <end position="31"/>
    </location>
</feature>